<dbReference type="SUPFAM" id="SSF49764">
    <property type="entry name" value="HSP20-like chaperones"/>
    <property type="match status" value="1"/>
</dbReference>
<evidence type="ECO:0000259" key="4">
    <source>
        <dbReference type="PROSITE" id="PS01031"/>
    </source>
</evidence>
<comment type="similarity">
    <text evidence="1 2">Belongs to the small heat shock protein (HSP20) family.</text>
</comment>
<evidence type="ECO:0000256" key="1">
    <source>
        <dbReference type="PROSITE-ProRule" id="PRU00285"/>
    </source>
</evidence>
<keyword evidence="6" id="KW-1185">Reference proteome</keyword>
<dbReference type="PROSITE" id="PS01031">
    <property type="entry name" value="SHSP"/>
    <property type="match status" value="1"/>
</dbReference>
<dbReference type="GO" id="GO:0051082">
    <property type="term" value="F:unfolded protein binding"/>
    <property type="evidence" value="ECO:0007669"/>
    <property type="project" value="TreeGrafter"/>
</dbReference>
<reference evidence="5 6" key="1">
    <citation type="journal article" date="2016" name="Genome Biol. Evol.">
        <title>Gene Family Evolution Reflects Adaptation to Soil Environmental Stressors in the Genome of the Collembolan Orchesella cincta.</title>
        <authorList>
            <person name="Faddeeva-Vakhrusheva A."/>
            <person name="Derks M.F."/>
            <person name="Anvar S.Y."/>
            <person name="Agamennone V."/>
            <person name="Suring W."/>
            <person name="Smit S."/>
            <person name="van Straalen N.M."/>
            <person name="Roelofs D."/>
        </authorList>
    </citation>
    <scope>NUCLEOTIDE SEQUENCE [LARGE SCALE GENOMIC DNA]</scope>
    <source>
        <tissue evidence="5">Mixed pool</tissue>
    </source>
</reference>
<dbReference type="CDD" id="cd06526">
    <property type="entry name" value="metazoan_ACD"/>
    <property type="match status" value="1"/>
</dbReference>
<dbReference type="STRING" id="48709.A0A1D2NFL4"/>
<dbReference type="PANTHER" id="PTHR45640:SF26">
    <property type="entry name" value="RE23625P"/>
    <property type="match status" value="1"/>
</dbReference>
<dbReference type="InterPro" id="IPR002068">
    <property type="entry name" value="A-crystallin/Hsp20_dom"/>
</dbReference>
<evidence type="ECO:0000256" key="3">
    <source>
        <dbReference type="SAM" id="MobiDB-lite"/>
    </source>
</evidence>
<dbReference type="GO" id="GO:0005737">
    <property type="term" value="C:cytoplasm"/>
    <property type="evidence" value="ECO:0007669"/>
    <property type="project" value="TreeGrafter"/>
</dbReference>
<dbReference type="PANTHER" id="PTHR45640">
    <property type="entry name" value="HEAT SHOCK PROTEIN HSP-12.2-RELATED"/>
    <property type="match status" value="1"/>
</dbReference>
<feature type="compositionally biased region" description="Low complexity" evidence="3">
    <location>
        <begin position="11"/>
        <end position="31"/>
    </location>
</feature>
<evidence type="ECO:0000313" key="5">
    <source>
        <dbReference type="EMBL" id="ODN04041.1"/>
    </source>
</evidence>
<sequence length="265" mass="28823">MSRSHNIQVQRSSSPTTNSSTSTRTFSSYSTNTFDNQGAGELFIRPVQNETTTQTTTKSSGLFSNHHADKIVPSSTVKNTSVSRDALSNLDGEVKNSSVVVATPPTWLNDGQNVPISYEIVTKPDGKKEFQLRLDAKSFNPEDLNVKVENDNLVIEGNHEEKSASGCVSVKSFTRRCNIPSGVKPEDLNCSLDSSGRLMITAPVFEAPPPVNTITTKTITYEPIYHAGPREQIITVYQDSGTVPVGRTSSTTTSSKTVRTFKTLS</sequence>
<feature type="region of interest" description="Disordered" evidence="3">
    <location>
        <begin position="245"/>
        <end position="265"/>
    </location>
</feature>
<protein>
    <submittedName>
        <fullName evidence="5">Protein lethal(2)essential for life</fullName>
    </submittedName>
</protein>
<dbReference type="EMBL" id="LJIJ01000057">
    <property type="protein sequence ID" value="ODN04041.1"/>
    <property type="molecule type" value="Genomic_DNA"/>
</dbReference>
<dbReference type="GO" id="GO:0042026">
    <property type="term" value="P:protein refolding"/>
    <property type="evidence" value="ECO:0007669"/>
    <property type="project" value="TreeGrafter"/>
</dbReference>
<dbReference type="GO" id="GO:0005634">
    <property type="term" value="C:nucleus"/>
    <property type="evidence" value="ECO:0007669"/>
    <property type="project" value="TreeGrafter"/>
</dbReference>
<proteinExistence type="inferred from homology"/>
<feature type="compositionally biased region" description="Polar residues" evidence="3">
    <location>
        <begin position="1"/>
        <end position="10"/>
    </location>
</feature>
<dbReference type="InterPro" id="IPR001436">
    <property type="entry name" value="Alpha-crystallin/sHSP_animal"/>
</dbReference>
<gene>
    <name evidence="5" type="ORF">Ocin01_02685</name>
</gene>
<evidence type="ECO:0000313" key="6">
    <source>
        <dbReference type="Proteomes" id="UP000094527"/>
    </source>
</evidence>
<dbReference type="Pfam" id="PF00011">
    <property type="entry name" value="HSP20"/>
    <property type="match status" value="1"/>
</dbReference>
<organism evidence="5 6">
    <name type="scientific">Orchesella cincta</name>
    <name type="common">Springtail</name>
    <name type="synonym">Podura cincta</name>
    <dbReference type="NCBI Taxonomy" id="48709"/>
    <lineage>
        <taxon>Eukaryota</taxon>
        <taxon>Metazoa</taxon>
        <taxon>Ecdysozoa</taxon>
        <taxon>Arthropoda</taxon>
        <taxon>Hexapoda</taxon>
        <taxon>Collembola</taxon>
        <taxon>Entomobryomorpha</taxon>
        <taxon>Entomobryoidea</taxon>
        <taxon>Orchesellidae</taxon>
        <taxon>Orchesellinae</taxon>
        <taxon>Orchesella</taxon>
    </lineage>
</organism>
<feature type="domain" description="SHSP" evidence="4">
    <location>
        <begin position="111"/>
        <end position="222"/>
    </location>
</feature>
<dbReference type="Gene3D" id="2.60.40.790">
    <property type="match status" value="1"/>
</dbReference>
<dbReference type="PRINTS" id="PR00299">
    <property type="entry name" value="ACRYSTALLIN"/>
</dbReference>
<dbReference type="InterPro" id="IPR008978">
    <property type="entry name" value="HSP20-like_chaperone"/>
</dbReference>
<accession>A0A1D2NFL4</accession>
<evidence type="ECO:0000256" key="2">
    <source>
        <dbReference type="RuleBase" id="RU003616"/>
    </source>
</evidence>
<dbReference type="AlphaFoldDB" id="A0A1D2NFL4"/>
<feature type="region of interest" description="Disordered" evidence="3">
    <location>
        <begin position="1"/>
        <end position="31"/>
    </location>
</feature>
<dbReference type="OrthoDB" id="1431247at2759"/>
<comment type="caution">
    <text evidence="5">The sequence shown here is derived from an EMBL/GenBank/DDBJ whole genome shotgun (WGS) entry which is preliminary data.</text>
</comment>
<dbReference type="GO" id="GO:0009408">
    <property type="term" value="P:response to heat"/>
    <property type="evidence" value="ECO:0007669"/>
    <property type="project" value="TreeGrafter"/>
</dbReference>
<dbReference type="Proteomes" id="UP000094527">
    <property type="component" value="Unassembled WGS sequence"/>
</dbReference>
<name>A0A1D2NFL4_ORCCI</name>